<feature type="domain" description="HTH marR-type" evidence="2">
    <location>
        <begin position="7"/>
        <end position="137"/>
    </location>
</feature>
<sequence length="137" mass="15341">MPIAQLDNQLCFALYSASSRLTSIYRPLLASIDVTYTQFLVLIALGEEDNLSVTFLSKKLGLTKATISPLLKRLEQKGLVQRQILQDNERQKNIQLTETGRALVQKSEQITQEAFCATGLSKQEAIDMIALCRKIQP</sequence>
<dbReference type="GO" id="GO:0003700">
    <property type="term" value="F:DNA-binding transcription factor activity"/>
    <property type="evidence" value="ECO:0007669"/>
    <property type="project" value="InterPro"/>
</dbReference>
<dbReference type="GO" id="GO:0006950">
    <property type="term" value="P:response to stress"/>
    <property type="evidence" value="ECO:0007669"/>
    <property type="project" value="TreeGrafter"/>
</dbReference>
<accession>A0A553JKE6</accession>
<dbReference type="Proteomes" id="UP000318126">
    <property type="component" value="Unassembled WGS sequence"/>
</dbReference>
<dbReference type="Pfam" id="PF01047">
    <property type="entry name" value="MarR"/>
    <property type="match status" value="1"/>
</dbReference>
<dbReference type="InterPro" id="IPR036390">
    <property type="entry name" value="WH_DNA-bd_sf"/>
</dbReference>
<comment type="subcellular location">
    <subcellularLocation>
        <location evidence="1">Cytoplasm</location>
    </subcellularLocation>
</comment>
<dbReference type="PANTHER" id="PTHR33164">
    <property type="entry name" value="TRANSCRIPTIONAL REGULATOR, MARR FAMILY"/>
    <property type="match status" value="1"/>
</dbReference>
<evidence type="ECO:0000313" key="3">
    <source>
        <dbReference type="EMBL" id="TRY12929.1"/>
    </source>
</evidence>
<dbReference type="Gene3D" id="1.10.10.10">
    <property type="entry name" value="Winged helix-like DNA-binding domain superfamily/Winged helix DNA-binding domain"/>
    <property type="match status" value="1"/>
</dbReference>
<dbReference type="InterPro" id="IPR036388">
    <property type="entry name" value="WH-like_DNA-bd_sf"/>
</dbReference>
<comment type="caution">
    <text evidence="3">The sequence shown here is derived from an EMBL/GenBank/DDBJ whole genome shotgun (WGS) entry which is preliminary data.</text>
</comment>
<dbReference type="RefSeq" id="WP_144041646.1">
    <property type="nucleotide sequence ID" value="NZ_BMPL01000023.1"/>
</dbReference>
<dbReference type="EMBL" id="VKGK01000025">
    <property type="protein sequence ID" value="TRY12929.1"/>
    <property type="molecule type" value="Genomic_DNA"/>
</dbReference>
<reference evidence="4" key="1">
    <citation type="submission" date="2019-07" db="EMBL/GenBank/DDBJ databases">
        <title>Shewanella sp. YLB-08 draft genomic sequence.</title>
        <authorList>
            <person name="Yu L."/>
        </authorList>
    </citation>
    <scope>NUCLEOTIDE SEQUENCE [LARGE SCALE GENOMIC DNA]</scope>
    <source>
        <strain evidence="4">JCM 20706</strain>
    </source>
</reference>
<dbReference type="SMART" id="SM00347">
    <property type="entry name" value="HTH_MARR"/>
    <property type="match status" value="1"/>
</dbReference>
<dbReference type="InterPro" id="IPR000835">
    <property type="entry name" value="HTH_MarR-typ"/>
</dbReference>
<organism evidence="3 4">
    <name type="scientific">Shewanella hanedai</name>
    <name type="common">Alteromonas hanedai</name>
    <dbReference type="NCBI Taxonomy" id="25"/>
    <lineage>
        <taxon>Bacteria</taxon>
        <taxon>Pseudomonadati</taxon>
        <taxon>Pseudomonadota</taxon>
        <taxon>Gammaproteobacteria</taxon>
        <taxon>Alteromonadales</taxon>
        <taxon>Shewanellaceae</taxon>
        <taxon>Shewanella</taxon>
    </lineage>
</organism>
<proteinExistence type="predicted"/>
<dbReference type="PROSITE" id="PS50995">
    <property type="entry name" value="HTH_MARR_2"/>
    <property type="match status" value="1"/>
</dbReference>
<dbReference type="SUPFAM" id="SSF46785">
    <property type="entry name" value="Winged helix' DNA-binding domain"/>
    <property type="match status" value="1"/>
</dbReference>
<keyword evidence="4" id="KW-1185">Reference proteome</keyword>
<dbReference type="GO" id="GO:0005737">
    <property type="term" value="C:cytoplasm"/>
    <property type="evidence" value="ECO:0007669"/>
    <property type="project" value="UniProtKB-SubCell"/>
</dbReference>
<evidence type="ECO:0000313" key="4">
    <source>
        <dbReference type="Proteomes" id="UP000318126"/>
    </source>
</evidence>
<evidence type="ECO:0000256" key="1">
    <source>
        <dbReference type="ARBA" id="ARBA00004496"/>
    </source>
</evidence>
<dbReference type="InterPro" id="IPR011991">
    <property type="entry name" value="ArsR-like_HTH"/>
</dbReference>
<protein>
    <submittedName>
        <fullName evidence="3">MarR family transcriptional regulator</fullName>
    </submittedName>
</protein>
<dbReference type="CDD" id="cd00090">
    <property type="entry name" value="HTH_ARSR"/>
    <property type="match status" value="1"/>
</dbReference>
<name>A0A553JKE6_SHEHA</name>
<dbReference type="OrthoDB" id="9806864at2"/>
<dbReference type="InterPro" id="IPR039422">
    <property type="entry name" value="MarR/SlyA-like"/>
</dbReference>
<dbReference type="AlphaFoldDB" id="A0A553JKE6"/>
<evidence type="ECO:0000259" key="2">
    <source>
        <dbReference type="PROSITE" id="PS50995"/>
    </source>
</evidence>
<gene>
    <name evidence="3" type="ORF">FN961_18440</name>
</gene>
<dbReference type="PRINTS" id="PR00598">
    <property type="entry name" value="HTHMARR"/>
</dbReference>
<dbReference type="PANTHER" id="PTHR33164:SF5">
    <property type="entry name" value="ORGANIC HYDROPEROXIDE RESISTANCE TRANSCRIPTIONAL REGULATOR"/>
    <property type="match status" value="1"/>
</dbReference>